<reference evidence="1" key="1">
    <citation type="submission" date="2023-08" db="EMBL/GenBank/DDBJ databases">
        <authorList>
            <person name="Alioto T."/>
            <person name="Alioto T."/>
            <person name="Gomez Garrido J."/>
        </authorList>
    </citation>
    <scope>NUCLEOTIDE SEQUENCE</scope>
</reference>
<evidence type="ECO:0000313" key="2">
    <source>
        <dbReference type="Proteomes" id="UP001162480"/>
    </source>
</evidence>
<dbReference type="AlphaFoldDB" id="A0AA36ARX5"/>
<gene>
    <name evidence="1" type="ORF">OCTVUL_1B025349</name>
</gene>
<keyword evidence="2" id="KW-1185">Reference proteome</keyword>
<proteinExistence type="predicted"/>
<sequence>MKYQMQKDLKYHMFDALSQLEVTKVVSKVMQKLTVTGGESSNNKLVSLSHINEVSCHNYGFIFHQFNASWFMSFH</sequence>
<accession>A0AA36ARX5</accession>
<dbReference type="Proteomes" id="UP001162480">
    <property type="component" value="Chromosome 3"/>
</dbReference>
<evidence type="ECO:0000313" key="1">
    <source>
        <dbReference type="EMBL" id="CAI9719687.1"/>
    </source>
</evidence>
<organism evidence="1 2">
    <name type="scientific">Octopus vulgaris</name>
    <name type="common">Common octopus</name>
    <dbReference type="NCBI Taxonomy" id="6645"/>
    <lineage>
        <taxon>Eukaryota</taxon>
        <taxon>Metazoa</taxon>
        <taxon>Spiralia</taxon>
        <taxon>Lophotrochozoa</taxon>
        <taxon>Mollusca</taxon>
        <taxon>Cephalopoda</taxon>
        <taxon>Coleoidea</taxon>
        <taxon>Octopodiformes</taxon>
        <taxon>Octopoda</taxon>
        <taxon>Incirrata</taxon>
        <taxon>Octopodidae</taxon>
        <taxon>Octopus</taxon>
    </lineage>
</organism>
<name>A0AA36ARX5_OCTVU</name>
<dbReference type="EMBL" id="OX597816">
    <property type="protein sequence ID" value="CAI9719687.1"/>
    <property type="molecule type" value="Genomic_DNA"/>
</dbReference>
<protein>
    <submittedName>
        <fullName evidence="1">Uncharacterized protein</fullName>
    </submittedName>
</protein>